<protein>
    <submittedName>
        <fullName evidence="1">Uncharacterized protein</fullName>
    </submittedName>
</protein>
<name>A0A382SG24_9ZZZZ</name>
<dbReference type="AlphaFoldDB" id="A0A382SG24"/>
<sequence length="38" mass="4120">MPWPGQVKKRILDSRGNLIETGLANILGVDSGEPLQES</sequence>
<reference evidence="1" key="1">
    <citation type="submission" date="2018-05" db="EMBL/GenBank/DDBJ databases">
        <authorList>
            <person name="Lanie J.A."/>
            <person name="Ng W.-L."/>
            <person name="Kazmierczak K.M."/>
            <person name="Andrzejewski T.M."/>
            <person name="Davidsen T.M."/>
            <person name="Wayne K.J."/>
            <person name="Tettelin H."/>
            <person name="Glass J.I."/>
            <person name="Rusch D."/>
            <person name="Podicherti R."/>
            <person name="Tsui H.-C.T."/>
            <person name="Winkler M.E."/>
        </authorList>
    </citation>
    <scope>NUCLEOTIDE SEQUENCE</scope>
</reference>
<evidence type="ECO:0000313" key="1">
    <source>
        <dbReference type="EMBL" id="SVD08118.1"/>
    </source>
</evidence>
<gene>
    <name evidence="1" type="ORF">METZ01_LOCUS360972</name>
</gene>
<dbReference type="EMBL" id="UINC01128395">
    <property type="protein sequence ID" value="SVD08118.1"/>
    <property type="molecule type" value="Genomic_DNA"/>
</dbReference>
<accession>A0A382SG24</accession>
<proteinExistence type="predicted"/>
<organism evidence="1">
    <name type="scientific">marine metagenome</name>
    <dbReference type="NCBI Taxonomy" id="408172"/>
    <lineage>
        <taxon>unclassified sequences</taxon>
        <taxon>metagenomes</taxon>
        <taxon>ecological metagenomes</taxon>
    </lineage>
</organism>